<keyword evidence="2" id="KW-0812">Transmembrane</keyword>
<name>A0A1I5T0R3_9ACTN</name>
<evidence type="ECO:0000256" key="1">
    <source>
        <dbReference type="SAM" id="MobiDB-lite"/>
    </source>
</evidence>
<feature type="compositionally biased region" description="Low complexity" evidence="1">
    <location>
        <begin position="79"/>
        <end position="98"/>
    </location>
</feature>
<feature type="compositionally biased region" description="Pro residues" evidence="1">
    <location>
        <begin position="21"/>
        <end position="31"/>
    </location>
</feature>
<feature type="region of interest" description="Disordered" evidence="1">
    <location>
        <begin position="180"/>
        <end position="236"/>
    </location>
</feature>
<evidence type="ECO:0008006" key="5">
    <source>
        <dbReference type="Google" id="ProtNLM"/>
    </source>
</evidence>
<organism evidence="3 4">
    <name type="scientific">Geodermatophilus dictyosporus</name>
    <dbReference type="NCBI Taxonomy" id="1523247"/>
    <lineage>
        <taxon>Bacteria</taxon>
        <taxon>Bacillati</taxon>
        <taxon>Actinomycetota</taxon>
        <taxon>Actinomycetes</taxon>
        <taxon>Geodermatophilales</taxon>
        <taxon>Geodermatophilaceae</taxon>
        <taxon>Geodermatophilus</taxon>
    </lineage>
</organism>
<evidence type="ECO:0000313" key="3">
    <source>
        <dbReference type="EMBL" id="SFP76625.1"/>
    </source>
</evidence>
<keyword evidence="2" id="KW-0472">Membrane</keyword>
<feature type="compositionally biased region" description="Low complexity" evidence="1">
    <location>
        <begin position="181"/>
        <end position="209"/>
    </location>
</feature>
<evidence type="ECO:0000313" key="4">
    <source>
        <dbReference type="Proteomes" id="UP000198857"/>
    </source>
</evidence>
<dbReference type="AlphaFoldDB" id="A0A1I5T0R3"/>
<accession>A0A1I5T0R3</accession>
<reference evidence="4" key="1">
    <citation type="submission" date="2016-10" db="EMBL/GenBank/DDBJ databases">
        <authorList>
            <person name="Varghese N."/>
            <person name="Submissions S."/>
        </authorList>
    </citation>
    <scope>NUCLEOTIDE SEQUENCE [LARGE SCALE GENOMIC DNA]</scope>
    <source>
        <strain evidence="4">DSM 44208</strain>
    </source>
</reference>
<feature type="region of interest" description="Disordered" evidence="1">
    <location>
        <begin position="1"/>
        <end position="107"/>
    </location>
</feature>
<evidence type="ECO:0000256" key="2">
    <source>
        <dbReference type="SAM" id="Phobius"/>
    </source>
</evidence>
<proteinExistence type="predicted"/>
<gene>
    <name evidence="3" type="ORF">SAMN05660464_4166</name>
</gene>
<dbReference type="RefSeq" id="WP_091113991.1">
    <property type="nucleotide sequence ID" value="NZ_FOWQ01000008.1"/>
</dbReference>
<sequence length="336" mass="33124">MSQPPQDDGTPADRTREVRLPPVPPRSPVPDQPTDRMSGTPLGQRDPTLRMDGGAQQPGAAPPATGGQPAVPNPAWARPGQPQGWGAPGQAGPSWGAPGPYGPPGGHGGPGYGGPGYGGPGYGGSGYGGPGYGGPGYGAPPPQQRRRRGPLVALLVALAVVLVGAGVLVTVLLTREDRGDTAITAPPSTSASASPTSASPTTATPTSSSPGGGGGFGGGAGNPDGGGSSDTLNLPESPEFAAGWVQSLVDGDAGAAYADLCTDGQDRFADPAALQGDFEAFLGGRITEGSATDAVAQDDVDQVTFDVTLETGAARSFVVTVVEEAGRPAVCGFTEP</sequence>
<feature type="compositionally biased region" description="Low complexity" evidence="1">
    <location>
        <begin position="53"/>
        <end position="70"/>
    </location>
</feature>
<protein>
    <recommendedName>
        <fullName evidence="5">DUF3887 domain-containing protein</fullName>
    </recommendedName>
</protein>
<feature type="compositionally biased region" description="Gly residues" evidence="1">
    <location>
        <begin position="210"/>
        <end position="228"/>
    </location>
</feature>
<keyword evidence="2" id="KW-1133">Transmembrane helix</keyword>
<dbReference type="OrthoDB" id="5197808at2"/>
<keyword evidence="4" id="KW-1185">Reference proteome</keyword>
<dbReference type="Proteomes" id="UP000198857">
    <property type="component" value="Unassembled WGS sequence"/>
</dbReference>
<dbReference type="STRING" id="1523247.SAMN05660464_4166"/>
<dbReference type="EMBL" id="FOWQ01000008">
    <property type="protein sequence ID" value="SFP76625.1"/>
    <property type="molecule type" value="Genomic_DNA"/>
</dbReference>
<feature type="transmembrane region" description="Helical" evidence="2">
    <location>
        <begin position="151"/>
        <end position="173"/>
    </location>
</feature>